<dbReference type="Gene3D" id="2.120.10.30">
    <property type="entry name" value="TolB, C-terminal domain"/>
    <property type="match status" value="1"/>
</dbReference>
<accession>A0A834KNC1</accession>
<dbReference type="InterPro" id="IPR017996">
    <property type="entry name" value="MRJP/yellow-related"/>
</dbReference>
<feature type="signal peptide" evidence="5">
    <location>
        <begin position="1"/>
        <end position="19"/>
    </location>
</feature>
<dbReference type="SUPFAM" id="SSF63829">
    <property type="entry name" value="Calcium-dependent phosphotriesterase"/>
    <property type="match status" value="1"/>
</dbReference>
<dbReference type="EMBL" id="JACSDZ010000003">
    <property type="protein sequence ID" value="KAF7409823.1"/>
    <property type="molecule type" value="Genomic_DNA"/>
</dbReference>
<keyword evidence="7" id="KW-1185">Reference proteome</keyword>
<keyword evidence="4 5" id="KW-0732">Signal</keyword>
<keyword evidence="3" id="KW-0964">Secreted</keyword>
<evidence type="ECO:0008006" key="8">
    <source>
        <dbReference type="Google" id="ProtNLM"/>
    </source>
</evidence>
<evidence type="ECO:0000256" key="4">
    <source>
        <dbReference type="ARBA" id="ARBA00022729"/>
    </source>
</evidence>
<evidence type="ECO:0000256" key="5">
    <source>
        <dbReference type="SAM" id="SignalP"/>
    </source>
</evidence>
<comment type="subcellular location">
    <subcellularLocation>
        <location evidence="1">Secreted</location>
    </subcellularLocation>
</comment>
<evidence type="ECO:0000256" key="3">
    <source>
        <dbReference type="ARBA" id="ARBA00022525"/>
    </source>
</evidence>
<evidence type="ECO:0000313" key="7">
    <source>
        <dbReference type="Proteomes" id="UP000617340"/>
    </source>
</evidence>
<dbReference type="AlphaFoldDB" id="A0A834KNC1"/>
<dbReference type="InterPro" id="IPR011042">
    <property type="entry name" value="6-blade_b-propeller_TolB-like"/>
</dbReference>
<dbReference type="GO" id="GO:0005576">
    <property type="term" value="C:extracellular region"/>
    <property type="evidence" value="ECO:0007669"/>
    <property type="project" value="UniProtKB-SubCell"/>
</dbReference>
<reference evidence="6" key="1">
    <citation type="journal article" date="2020" name="G3 (Bethesda)">
        <title>High-Quality Assemblies for Three Invasive Social Wasps from the &lt;i&gt;Vespula&lt;/i&gt; Genus.</title>
        <authorList>
            <person name="Harrop T.W.R."/>
            <person name="Guhlin J."/>
            <person name="McLaughlin G.M."/>
            <person name="Permina E."/>
            <person name="Stockwell P."/>
            <person name="Gilligan J."/>
            <person name="Le Lec M.F."/>
            <person name="Gruber M.A.M."/>
            <person name="Quinn O."/>
            <person name="Lovegrove M."/>
            <person name="Duncan E.J."/>
            <person name="Remnant E.J."/>
            <person name="Van Eeckhoven J."/>
            <person name="Graham B."/>
            <person name="Knapp R.A."/>
            <person name="Langford K.W."/>
            <person name="Kronenberg Z."/>
            <person name="Press M.O."/>
            <person name="Eacker S.M."/>
            <person name="Wilson-Rankin E.E."/>
            <person name="Purcell J."/>
            <person name="Lester P.J."/>
            <person name="Dearden P.K."/>
        </authorList>
    </citation>
    <scope>NUCLEOTIDE SEQUENCE</scope>
    <source>
        <strain evidence="6">Linc-1</strain>
    </source>
</reference>
<evidence type="ECO:0000256" key="2">
    <source>
        <dbReference type="ARBA" id="ARBA00009127"/>
    </source>
</evidence>
<dbReference type="Proteomes" id="UP000617340">
    <property type="component" value="Unassembled WGS sequence"/>
</dbReference>
<dbReference type="PANTHER" id="PTHR10009">
    <property type="entry name" value="PROTEIN YELLOW-RELATED"/>
    <property type="match status" value="1"/>
</dbReference>
<comment type="caution">
    <text evidence="6">The sequence shown here is derived from an EMBL/GenBank/DDBJ whole genome shotgun (WGS) entry which is preliminary data.</text>
</comment>
<sequence length="378" mass="42104">MKRLLRSIVCLTILAVSFSTGIVDKQLLPELSFTLNGHSLEWPCQSTKNIYETSGRYVARNVISTRMQIYKDDAILALPRYKPGVPFTLGAVSLRSKTCSPMILPFPCWAIQEEGNCDALQSAIDIVLDIQDILWVLDTGIVNTMTQPVRRCPAKVVGINVKTGKVVKIIDLSQLVLPLSHLQYMLVDYAEDGQVYIYISDAINRAIIIYNVTADRGNRVILPNTVSAGLDKPDVLYMTLVRKSDGTSVVYFTYLGSSRLFGIRAANLRSGDLNGSIEEVGLKHQKIVLLGSDNGPAIFFRNKGESDIYMWNTETPFIQENFLLVQKEGDCRLSTQVVPGYKKLMWTIESNFQDYILNTVSCSGATVSIHPLMNSCDE</sequence>
<gene>
    <name evidence="6" type="ORF">HZH68_004204</name>
</gene>
<comment type="similarity">
    <text evidence="2">Belongs to the major royal jelly protein family.</text>
</comment>
<evidence type="ECO:0000256" key="1">
    <source>
        <dbReference type="ARBA" id="ARBA00004613"/>
    </source>
</evidence>
<protein>
    <recommendedName>
        <fullName evidence="8">Bee-milk protein</fullName>
    </recommendedName>
</protein>
<organism evidence="6 7">
    <name type="scientific">Vespula germanica</name>
    <name type="common">German yellow jacket</name>
    <name type="synonym">Paravespula germanica</name>
    <dbReference type="NCBI Taxonomy" id="30212"/>
    <lineage>
        <taxon>Eukaryota</taxon>
        <taxon>Metazoa</taxon>
        <taxon>Ecdysozoa</taxon>
        <taxon>Arthropoda</taxon>
        <taxon>Hexapoda</taxon>
        <taxon>Insecta</taxon>
        <taxon>Pterygota</taxon>
        <taxon>Neoptera</taxon>
        <taxon>Endopterygota</taxon>
        <taxon>Hymenoptera</taxon>
        <taxon>Apocrita</taxon>
        <taxon>Aculeata</taxon>
        <taxon>Vespoidea</taxon>
        <taxon>Vespidae</taxon>
        <taxon>Vespinae</taxon>
        <taxon>Vespula</taxon>
    </lineage>
</organism>
<dbReference type="Pfam" id="PF03022">
    <property type="entry name" value="MRJP"/>
    <property type="match status" value="1"/>
</dbReference>
<name>A0A834KNC1_VESGE</name>
<evidence type="ECO:0000313" key="6">
    <source>
        <dbReference type="EMBL" id="KAF7409823.1"/>
    </source>
</evidence>
<dbReference type="PANTHER" id="PTHR10009:SF6">
    <property type="entry name" value="FI16876P1"/>
    <property type="match status" value="1"/>
</dbReference>
<feature type="chain" id="PRO_5033045609" description="Bee-milk protein" evidence="5">
    <location>
        <begin position="20"/>
        <end position="378"/>
    </location>
</feature>
<proteinExistence type="inferred from homology"/>